<evidence type="ECO:0000259" key="2">
    <source>
        <dbReference type="Pfam" id="PF05659"/>
    </source>
</evidence>
<feature type="domain" description="RPW8" evidence="2">
    <location>
        <begin position="2"/>
        <end position="64"/>
    </location>
</feature>
<organism evidence="3 4">
    <name type="scientific">Tetracentron sinense</name>
    <name type="common">Spur-leaf</name>
    <dbReference type="NCBI Taxonomy" id="13715"/>
    <lineage>
        <taxon>Eukaryota</taxon>
        <taxon>Viridiplantae</taxon>
        <taxon>Streptophyta</taxon>
        <taxon>Embryophyta</taxon>
        <taxon>Tracheophyta</taxon>
        <taxon>Spermatophyta</taxon>
        <taxon>Magnoliopsida</taxon>
        <taxon>Trochodendrales</taxon>
        <taxon>Trochodendraceae</taxon>
        <taxon>Tetracentron</taxon>
    </lineage>
</organism>
<protein>
    <recommendedName>
        <fullName evidence="2">RPW8 domain-containing protein</fullName>
    </recommendedName>
</protein>
<dbReference type="EMBL" id="JABCRI010000022">
    <property type="protein sequence ID" value="KAF8379557.1"/>
    <property type="molecule type" value="Genomic_DNA"/>
</dbReference>
<comment type="caution">
    <text evidence="3">The sequence shown here is derived from an EMBL/GenBank/DDBJ whole genome shotgun (WGS) entry which is preliminary data.</text>
</comment>
<accession>A0A835D0Y9</accession>
<keyword evidence="4" id="KW-1185">Reference proteome</keyword>
<feature type="compositionally biased region" description="Basic and acidic residues" evidence="1">
    <location>
        <begin position="1523"/>
        <end position="1567"/>
    </location>
</feature>
<feature type="region of interest" description="Disordered" evidence="1">
    <location>
        <begin position="389"/>
        <end position="419"/>
    </location>
</feature>
<dbReference type="InterPro" id="IPR008808">
    <property type="entry name" value="Powdery_mildew-R_dom"/>
</dbReference>
<feature type="region of interest" description="Disordered" evidence="1">
    <location>
        <begin position="1204"/>
        <end position="1241"/>
    </location>
</feature>
<feature type="compositionally biased region" description="Polar residues" evidence="1">
    <location>
        <begin position="1212"/>
        <end position="1224"/>
    </location>
</feature>
<dbReference type="Proteomes" id="UP000655225">
    <property type="component" value="Unassembled WGS sequence"/>
</dbReference>
<feature type="region of interest" description="Disordered" evidence="1">
    <location>
        <begin position="1414"/>
        <end position="1439"/>
    </location>
</feature>
<proteinExistence type="predicted"/>
<feature type="region of interest" description="Disordered" evidence="1">
    <location>
        <begin position="1261"/>
        <end position="1402"/>
    </location>
</feature>
<feature type="region of interest" description="Disordered" evidence="1">
    <location>
        <begin position="1521"/>
        <end position="1592"/>
    </location>
</feature>
<dbReference type="PANTHER" id="PTHR34536:SF6">
    <property type="entry name" value="DENTIN SIALOPHOSPHOPROTEIN-LIKE PROTEIN"/>
    <property type="match status" value="1"/>
</dbReference>
<dbReference type="Pfam" id="PF05659">
    <property type="entry name" value="RPW8"/>
    <property type="match status" value="1"/>
</dbReference>
<dbReference type="OMA" id="MIRLCTC"/>
<dbReference type="PANTHER" id="PTHR34536">
    <property type="entry name" value="DENTIN SIALOPHOSPHOPROTEIN-LIKE PROTEIN"/>
    <property type="match status" value="1"/>
</dbReference>
<sequence length="1592" mass="175245">MVGELFKAILDVKDKAIHCKTYLECLKSTLKRVIPMIDEIKQLDEELLDRRRTDMDLLIQPLRDPNLKIGSESMIEQSIPEVILVVDEGAALELGFPLSRITVRTMGTDTSIVAGSARSVVQKKTLARVYNMLWKRIRVSKNGGRCRRIFPSSVWFFFFCAELRRLQSVREQICLMSVSPAIIRQELGIGALGVPAARKGDLEARASCFDCYSAVHGLLSTCLRPSRLVNMTCLKVMAYGGIILAVLLSALGLGEIRLCTCTGGSASTLELSRKGAATASCKTCGGKQLVDRRGSLSGSMLSTVGLELTSLINPDLTWKTVSKGNRSASRRARKPVIRSLKESRELVDKGPERVDEMPVSESEKLGVTILGCRFNDKIEHVPIKKRRFLFRSPSPPPRTPSPRTESERLIDSHPVAGQESYPDSIAKQKLMAIDAAVAMELGQFVDRKNSTEKIEKVGVGEDFSGISILAAVACNNSMGGDDGNVEEGSVTSVAEESSVREGFSEILVNKESCLVAKQLSKEHLLNSSAITNEGTDSCTSAMPVEETISSSGAANSSTKDLTYGYDMEGSFFPDNSVPVLQNRPSNKDDETLRKFESSLLDDRSHWDLNTVMDAWEHSGDVLTVESHTNFIDGISEDGMHEEKLGNLEGCEMQMEPGDTKYDIERTLPSVVERVVSGDVHGDVYGLADSRSLAFATHKSSREEYKLDACLGPDGTTCFEEKVLSSEIDNGQISVMGPAEETKPLHNQERINFVVESVVSSATVEHPLQPSTSAVAEEDAFIQCGSFCDTGNSEIISSHKVISMDPSPCLQSDHITSTWVSEENKNTVSTSAIAKPNRDDHAADGKFDETICLRAQAEKHDVALPHAAVSEKATHKIDGVIEDGEDADRTSDLHDDGNVPKKMMSMDTCQLQGYGCLDDVKENAVIKSDEMDTSESSPNCEELSASAASVGKCLSVEAADTKVLDGKVSVVDTAEVDDHPVHFDSEELSHKLELSAGAGKVGGENGLCIVGDAAEEATTESVSFRMKMSGWDQLPEGSRSFANKTLEVSDDSARRNCNGDRVDRIDAEDSMMRVVRSTTSKRELLSRIEGPTSSDASLGKDRVCLQGSRPNNLDDSNTKVERETRSAKLIGRGLSHMHGRGRGGDRWADPSEGHFGLKRYHSPTYHDSAGYGRPGPKNAATAVAAKVENSGLVVAPDGTIVKAAGSVGHNGNVRRQSVNSSSQGGHRSLMRRGSPTDRDEAFGMHMGIGQVGRMSPNRNLIFGRGRSGRYGPRVVGRGPRERYHGHVPDIAERSLHMPHPLARRERSFSPILRRGSPHLSRSHTKSPSRSGTRSPREWSSPRGRNRAGIGGGPGFRRCSGSPPNFKSEARMERRSPYRQSGFAADHIVGYMPRSRGSPQHTSRWINDRRDAVDHFRDHDSNQQSSYLDRRSPGRIHPRNHRFDLVDSRGSLDPDEYYRPRHLGRFTEMVGGGRGHRYEGSYDDRRKHGNRYGMMVRPVRRYDMDGPIKRFRYDVEDGFAAHNSHNKDGSEFHGSPKDYDSEIDSRLRDAPRRSREERGHFRYGRDGKHNASSKSFGMRECDDEEFAPRRRRPS</sequence>
<feature type="compositionally biased region" description="Basic and acidic residues" evidence="1">
    <location>
        <begin position="1277"/>
        <end position="1294"/>
    </location>
</feature>
<feature type="region of interest" description="Disordered" evidence="1">
    <location>
        <begin position="1081"/>
        <end position="1121"/>
    </location>
</feature>
<gene>
    <name evidence="3" type="ORF">HHK36_028997</name>
</gene>
<name>A0A835D0Y9_TETSI</name>
<reference evidence="3 4" key="1">
    <citation type="submission" date="2020-04" db="EMBL/GenBank/DDBJ databases">
        <title>Plant Genome Project.</title>
        <authorList>
            <person name="Zhang R.-G."/>
        </authorList>
    </citation>
    <scope>NUCLEOTIDE SEQUENCE [LARGE SCALE GENOMIC DNA]</scope>
    <source>
        <strain evidence="3">YNK0</strain>
        <tissue evidence="3">Leaf</tissue>
    </source>
</reference>
<evidence type="ECO:0000313" key="3">
    <source>
        <dbReference type="EMBL" id="KAF8379557.1"/>
    </source>
</evidence>
<evidence type="ECO:0000313" key="4">
    <source>
        <dbReference type="Proteomes" id="UP000655225"/>
    </source>
</evidence>
<dbReference type="OrthoDB" id="1350766at2759"/>
<evidence type="ECO:0000256" key="1">
    <source>
        <dbReference type="SAM" id="MobiDB-lite"/>
    </source>
</evidence>